<comment type="caution">
    <text evidence="1">The sequence shown here is derived from an EMBL/GenBank/DDBJ whole genome shotgun (WGS) entry which is preliminary data.</text>
</comment>
<keyword evidence="1" id="KW-0808">Transferase</keyword>
<feature type="non-terminal residue" evidence="1">
    <location>
        <position position="1"/>
    </location>
</feature>
<proteinExistence type="predicted"/>
<sequence length="22" mass="2635">IEKRALKMNGVYSDDEYMVLFL</sequence>
<reference evidence="1 2" key="1">
    <citation type="journal article" date="2019" name="Environ. Microbiol.">
        <title>An active ?-lactamase is a part of an orchestrated cell wall stress resistance network of Bacillus subtilis and related rhizosphere species.</title>
        <authorList>
            <person name="Bucher T."/>
            <person name="Keren-Paz A."/>
            <person name="Hausser J."/>
            <person name="Olender T."/>
            <person name="Cytryn E."/>
            <person name="Kolodkin-Gal I."/>
        </authorList>
    </citation>
    <scope>NUCLEOTIDE SEQUENCE [LARGE SCALE GENOMIC DNA]</scope>
    <source>
        <strain evidence="1 2">I186</strain>
    </source>
</reference>
<dbReference type="Proteomes" id="UP000305524">
    <property type="component" value="Unassembled WGS sequence"/>
</dbReference>
<dbReference type="AlphaFoldDB" id="A0A4U2ZV48"/>
<evidence type="ECO:0000313" key="1">
    <source>
        <dbReference type="EMBL" id="TKI78887.1"/>
    </source>
</evidence>
<dbReference type="GO" id="GO:0016740">
    <property type="term" value="F:transferase activity"/>
    <property type="evidence" value="ECO:0007669"/>
    <property type="project" value="UniProtKB-KW"/>
</dbReference>
<evidence type="ECO:0000313" key="2">
    <source>
        <dbReference type="Proteomes" id="UP000305524"/>
    </source>
</evidence>
<organism evidence="1 2">
    <name type="scientific">Bacillus mycoides</name>
    <dbReference type="NCBI Taxonomy" id="1405"/>
    <lineage>
        <taxon>Bacteria</taxon>
        <taxon>Bacillati</taxon>
        <taxon>Bacillota</taxon>
        <taxon>Bacilli</taxon>
        <taxon>Bacillales</taxon>
        <taxon>Bacillaceae</taxon>
        <taxon>Bacillus</taxon>
        <taxon>Bacillus cereus group</taxon>
    </lineage>
</organism>
<accession>A0A4U2ZV48</accession>
<gene>
    <name evidence="1" type="ORF">FC701_33330</name>
</gene>
<protein>
    <submittedName>
        <fullName evidence="1">GNAT family N-acetyltransferase</fullName>
    </submittedName>
</protein>
<name>A0A4U2ZV48_BACMY</name>
<dbReference type="EMBL" id="SZOD01001249">
    <property type="protein sequence ID" value="TKI78887.1"/>
    <property type="molecule type" value="Genomic_DNA"/>
</dbReference>